<dbReference type="Gene3D" id="3.40.50.300">
    <property type="entry name" value="P-loop containing nucleotide triphosphate hydrolases"/>
    <property type="match status" value="1"/>
</dbReference>
<dbReference type="SUPFAM" id="SSF52540">
    <property type="entry name" value="P-loop containing nucleoside triphosphate hydrolases"/>
    <property type="match status" value="1"/>
</dbReference>
<comment type="caution">
    <text evidence="6">The sequence shown here is derived from an EMBL/GenBank/DDBJ whole genome shotgun (WGS) entry which is preliminary data.</text>
</comment>
<sequence>MEQITAMKIKGVTFTDFRNHKAPQSYTFGDISYITGHNGTGKTTMAHGICYALYGVSYYGEQKIERLMNEKAAGTQVQLDFTDQNGTTHTLIRNRSGDKTALLLDGYTVRQGDIDRIFCDKETFLSMFNPTYLTERLGEKGRPLILKYLQPVSANAVLEQMSETYREYLDGIDLNTFPPEAKLKEFRGAVRQAEEQEAYLQGNIDSFEEASRTAEQKLSELYADKAAIEKKRKVLSDKQFEGIEVEDLSIQRNMLLEKLSSVPKGENPKVTQLQEKIEELRHKPYVSKYTQAMAENAAEVKNLSERYKALVNRVKGLRPGAQCPACLMRITEQNLPEVRNRMLAELKSLAEQGKERVAQGKELAGMDYQSKTVFEQFKADDLKKLYEELKGLKTEAAGKTDGEELRAALDKVEELQKYGNLDEDEYTELNCLSAELAGIEAQIQAVQDMCDERKLEDAYAQQEVCKGQILKYKNVISALGEFICKRTEIAVSSLQMPNVKIKLFDVVRSTGEVINVFKFTYKGRDYSTLSLSEKTLAGIEITAMIRKITGIDCPICVDNTESIAAFNSVSMPSQTLLLRFVKGQPLTVQSRNRAAETGPAMRELKKAG</sequence>
<feature type="coiled-coil region" evidence="4">
    <location>
        <begin position="190"/>
        <end position="231"/>
    </location>
</feature>
<feature type="domain" description="Rad50/SbcC-type AAA" evidence="5">
    <location>
        <begin position="17"/>
        <end position="281"/>
    </location>
</feature>
<reference evidence="6 7" key="1">
    <citation type="submission" date="2018-08" db="EMBL/GenBank/DDBJ databases">
        <title>A genome reference for cultivated species of the human gut microbiota.</title>
        <authorList>
            <person name="Zou Y."/>
            <person name="Xue W."/>
            <person name="Luo G."/>
        </authorList>
    </citation>
    <scope>NUCLEOTIDE SEQUENCE [LARGE SCALE GENOMIC DNA]</scope>
    <source>
        <strain evidence="6 7">AF28-26</strain>
    </source>
</reference>
<evidence type="ECO:0000256" key="1">
    <source>
        <dbReference type="ARBA" id="ARBA00006930"/>
    </source>
</evidence>
<accession>A0A412AZT3</accession>
<dbReference type="GO" id="GO:0006302">
    <property type="term" value="P:double-strand break repair"/>
    <property type="evidence" value="ECO:0007669"/>
    <property type="project" value="InterPro"/>
</dbReference>
<evidence type="ECO:0000313" key="6">
    <source>
        <dbReference type="EMBL" id="RGQ42861.1"/>
    </source>
</evidence>
<dbReference type="EMBL" id="QRTC01000009">
    <property type="protein sequence ID" value="RGQ42861.1"/>
    <property type="molecule type" value="Genomic_DNA"/>
</dbReference>
<evidence type="ECO:0000256" key="3">
    <source>
        <dbReference type="ARBA" id="ARBA00013368"/>
    </source>
</evidence>
<dbReference type="InterPro" id="IPR027417">
    <property type="entry name" value="P-loop_NTPase"/>
</dbReference>
<dbReference type="InterPro" id="IPR038729">
    <property type="entry name" value="Rad50/SbcC_AAA"/>
</dbReference>
<evidence type="ECO:0000256" key="4">
    <source>
        <dbReference type="SAM" id="Coils"/>
    </source>
</evidence>
<evidence type="ECO:0000259" key="5">
    <source>
        <dbReference type="Pfam" id="PF13476"/>
    </source>
</evidence>
<evidence type="ECO:0000256" key="2">
    <source>
        <dbReference type="ARBA" id="ARBA00011322"/>
    </source>
</evidence>
<comment type="similarity">
    <text evidence="1">Belongs to the SMC family. SbcC subfamily.</text>
</comment>
<keyword evidence="4" id="KW-0175">Coiled coil</keyword>
<comment type="subunit">
    <text evidence="2">Heterodimer of SbcC and SbcD.</text>
</comment>
<dbReference type="PANTHER" id="PTHR32114:SF2">
    <property type="entry name" value="ABC TRANSPORTER ABCH.3"/>
    <property type="match status" value="1"/>
</dbReference>
<organism evidence="6 7">
    <name type="scientific">[Clostridium] leptum</name>
    <dbReference type="NCBI Taxonomy" id="1535"/>
    <lineage>
        <taxon>Bacteria</taxon>
        <taxon>Bacillati</taxon>
        <taxon>Bacillota</taxon>
        <taxon>Clostridia</taxon>
        <taxon>Eubacteriales</taxon>
        <taxon>Oscillospiraceae</taxon>
        <taxon>Oscillospiraceae incertae sedis</taxon>
    </lineage>
</organism>
<dbReference type="AlphaFoldDB" id="A0A412AZT3"/>
<gene>
    <name evidence="6" type="ORF">DWY99_03995</name>
</gene>
<name>A0A412AZT3_9FIRM</name>
<protein>
    <recommendedName>
        <fullName evidence="3">Nuclease SbcCD subunit C</fullName>
    </recommendedName>
</protein>
<dbReference type="GO" id="GO:0016887">
    <property type="term" value="F:ATP hydrolysis activity"/>
    <property type="evidence" value="ECO:0007669"/>
    <property type="project" value="InterPro"/>
</dbReference>
<dbReference type="Pfam" id="PF13476">
    <property type="entry name" value="AAA_23"/>
    <property type="match status" value="1"/>
</dbReference>
<evidence type="ECO:0000313" key="7">
    <source>
        <dbReference type="Proteomes" id="UP000284751"/>
    </source>
</evidence>
<dbReference type="Proteomes" id="UP000284751">
    <property type="component" value="Unassembled WGS sequence"/>
</dbReference>
<dbReference type="PANTHER" id="PTHR32114">
    <property type="entry name" value="ABC TRANSPORTER ABCH.3"/>
    <property type="match status" value="1"/>
</dbReference>
<proteinExistence type="inferred from homology"/>